<feature type="binding site" evidence="2">
    <location>
        <begin position="86"/>
        <end position="89"/>
    </location>
    <ligand>
        <name>substrate</name>
    </ligand>
</feature>
<dbReference type="KEGG" id="bfz:BAU07_20080"/>
<dbReference type="Proteomes" id="UP000091926">
    <property type="component" value="Chromosome"/>
</dbReference>
<dbReference type="GO" id="GO:0016791">
    <property type="term" value="F:phosphatase activity"/>
    <property type="evidence" value="ECO:0007669"/>
    <property type="project" value="TreeGrafter"/>
</dbReference>
<dbReference type="CDD" id="cd07067">
    <property type="entry name" value="HP_PGM_like"/>
    <property type="match status" value="1"/>
</dbReference>
<name>A0A193GI49_9BORD</name>
<dbReference type="SMART" id="SM00855">
    <property type="entry name" value="PGAM"/>
    <property type="match status" value="1"/>
</dbReference>
<dbReference type="InterPro" id="IPR029033">
    <property type="entry name" value="His_PPase_superfam"/>
</dbReference>
<dbReference type="Gene3D" id="3.40.50.1240">
    <property type="entry name" value="Phosphoglycerate mutase-like"/>
    <property type="match status" value="1"/>
</dbReference>
<dbReference type="PANTHER" id="PTHR48100:SF44">
    <property type="entry name" value="PHOSPHATASE C1620.13-RELATED"/>
    <property type="match status" value="1"/>
</dbReference>
<proteinExistence type="predicted"/>
<protein>
    <submittedName>
        <fullName evidence="3">Phosphoglycerate mutase</fullName>
    </submittedName>
</protein>
<dbReference type="InterPro" id="IPR013078">
    <property type="entry name" value="His_Pase_superF_clade-1"/>
</dbReference>
<evidence type="ECO:0000313" key="3">
    <source>
        <dbReference type="EMBL" id="ANN79111.1"/>
    </source>
</evidence>
<evidence type="ECO:0000256" key="1">
    <source>
        <dbReference type="PIRSR" id="PIRSR613078-1"/>
    </source>
</evidence>
<dbReference type="PANTHER" id="PTHR48100">
    <property type="entry name" value="BROAD-SPECIFICITY PHOSPHATASE YOR283W-RELATED"/>
    <property type="match status" value="1"/>
</dbReference>
<reference evidence="3 4" key="1">
    <citation type="submission" date="2016-06" db="EMBL/GenBank/DDBJ databases">
        <title>Complete genome sequences of Bordetella bronchialis and Bordetella flabilis.</title>
        <authorList>
            <person name="LiPuma J.J."/>
            <person name="Spilker T."/>
        </authorList>
    </citation>
    <scope>NUCLEOTIDE SEQUENCE [LARGE SCALE GENOMIC DNA]</scope>
    <source>
        <strain evidence="3 4">AU10664</strain>
    </source>
</reference>
<evidence type="ECO:0000313" key="4">
    <source>
        <dbReference type="Proteomes" id="UP000091926"/>
    </source>
</evidence>
<dbReference type="InterPro" id="IPR001345">
    <property type="entry name" value="PG/BPGM_mutase_AS"/>
</dbReference>
<dbReference type="STRING" id="463014.BAU07_20080"/>
<dbReference type="RefSeq" id="WP_066661487.1">
    <property type="nucleotide sequence ID" value="NZ_CBCSCL010000013.1"/>
</dbReference>
<gene>
    <name evidence="3" type="ORF">BAU07_20080</name>
</gene>
<organism evidence="3 4">
    <name type="scientific">Bordetella flabilis</name>
    <dbReference type="NCBI Taxonomy" id="463014"/>
    <lineage>
        <taxon>Bacteria</taxon>
        <taxon>Pseudomonadati</taxon>
        <taxon>Pseudomonadota</taxon>
        <taxon>Betaproteobacteria</taxon>
        <taxon>Burkholderiales</taxon>
        <taxon>Alcaligenaceae</taxon>
        <taxon>Bordetella</taxon>
    </lineage>
</organism>
<keyword evidence="4" id="KW-1185">Reference proteome</keyword>
<feature type="binding site" evidence="2">
    <location>
        <begin position="8"/>
        <end position="15"/>
    </location>
    <ligand>
        <name>substrate</name>
    </ligand>
</feature>
<dbReference type="Pfam" id="PF00300">
    <property type="entry name" value="His_Phos_1"/>
    <property type="match status" value="1"/>
</dbReference>
<feature type="active site" description="Tele-phosphohistidine intermediate" evidence="1">
    <location>
        <position position="9"/>
    </location>
</feature>
<evidence type="ECO:0000256" key="2">
    <source>
        <dbReference type="PIRSR" id="PIRSR613078-2"/>
    </source>
</evidence>
<dbReference type="PROSITE" id="PS00175">
    <property type="entry name" value="PG_MUTASE"/>
    <property type="match status" value="1"/>
</dbReference>
<feature type="binding site" evidence="2">
    <location>
        <position position="62"/>
    </location>
    <ligand>
        <name>substrate</name>
    </ligand>
</feature>
<dbReference type="EMBL" id="CP016172">
    <property type="protein sequence ID" value="ANN79111.1"/>
    <property type="molecule type" value="Genomic_DNA"/>
</dbReference>
<dbReference type="InterPro" id="IPR050275">
    <property type="entry name" value="PGM_Phosphatase"/>
</dbReference>
<feature type="active site" description="Proton donor/acceptor" evidence="1">
    <location>
        <position position="86"/>
    </location>
</feature>
<dbReference type="AlphaFoldDB" id="A0A193GI49"/>
<dbReference type="GO" id="GO:0005829">
    <property type="term" value="C:cytosol"/>
    <property type="evidence" value="ECO:0007669"/>
    <property type="project" value="TreeGrafter"/>
</dbReference>
<sequence length="214" mass="24127">MTEIWLIRHGETDWNRARRLQGWQDTPLNAHGINQARRLAERLERDATSGPFEAIYSSDLRRAHDTALPVAERLGLRVRSEPGLRERCYGVLEGVTMDRMDAEQPEAAAAWKSRDPDRLLDGGETLRQFHNRVVATVDDVAERHHGGRVLLFTHGGVLDIVWRHAHGIPLTHARDAALLNAGVNRVAVENRRWRVMGWGDIAHISTLAADDIVP</sequence>
<dbReference type="OrthoDB" id="9783269at2"/>
<dbReference type="SUPFAM" id="SSF53254">
    <property type="entry name" value="Phosphoglycerate mutase-like"/>
    <property type="match status" value="1"/>
</dbReference>
<accession>A0A193GI49</accession>